<dbReference type="Proteomes" id="UP000015103">
    <property type="component" value="Unassembled WGS sequence"/>
</dbReference>
<evidence type="ECO:0000313" key="1">
    <source>
        <dbReference type="EnsemblMetazoa" id="RPRC014941-PA"/>
    </source>
</evidence>
<name>T1IF72_RHOPR</name>
<dbReference type="EMBL" id="ACPB03001343">
    <property type="status" value="NOT_ANNOTATED_CDS"/>
    <property type="molecule type" value="Genomic_DNA"/>
</dbReference>
<dbReference type="VEuPathDB" id="VectorBase:RPRC014941"/>
<dbReference type="EnsemblMetazoa" id="RPRC014941-RA">
    <property type="protein sequence ID" value="RPRC014941-PA"/>
    <property type="gene ID" value="RPRC014941"/>
</dbReference>
<dbReference type="AlphaFoldDB" id="T1IF72"/>
<protein>
    <submittedName>
        <fullName evidence="1">Uncharacterized protein</fullName>
    </submittedName>
</protein>
<organism evidence="1 2">
    <name type="scientific">Rhodnius prolixus</name>
    <name type="common">Triatomid bug</name>
    <dbReference type="NCBI Taxonomy" id="13249"/>
    <lineage>
        <taxon>Eukaryota</taxon>
        <taxon>Metazoa</taxon>
        <taxon>Ecdysozoa</taxon>
        <taxon>Arthropoda</taxon>
        <taxon>Hexapoda</taxon>
        <taxon>Insecta</taxon>
        <taxon>Pterygota</taxon>
        <taxon>Neoptera</taxon>
        <taxon>Paraneoptera</taxon>
        <taxon>Hemiptera</taxon>
        <taxon>Heteroptera</taxon>
        <taxon>Panheteroptera</taxon>
        <taxon>Cimicomorpha</taxon>
        <taxon>Reduviidae</taxon>
        <taxon>Triatominae</taxon>
        <taxon>Rhodnius</taxon>
    </lineage>
</organism>
<evidence type="ECO:0000313" key="2">
    <source>
        <dbReference type="Proteomes" id="UP000015103"/>
    </source>
</evidence>
<keyword evidence="2" id="KW-1185">Reference proteome</keyword>
<accession>T1IF72</accession>
<sequence length="646" mass="73597">MEFDNIFTAIQGRLLSAQKSLNFKLVDIIKGMPEECSEALKMIKNALKELNLPKEYKRKVHLLFLLNSSFYSCTFIENDRNFCHIIGAIPKISDYLYFNLVVQLDWHEFLGETLLYCPEFLITDVLRFIELNLDLLDSKFDYTKWPNATSETNWGRHCLGVIATKTVESIKKINVNMYMSWCEIDLPDPATGKTLQTSVREAAYTCREAIRSIANLYDYISGLRSLDMALESIALRPITEDEEVAAADPNTLVINILNPKRTQIKWLRGLIERGIFESAPYMKVVIDNARLIDQDTCQLLLNKAVQYISSNSIMQTDLALIRETVFSCLRAVSLNDQMQLLERFSEEYGQTNILTSDNFESSVIGLLNKIVSDSNRSPEVYKDTLCLAFENSEVLLSICLRECLTSKQKSDLIVEMLQYIKPVFNISYRGTTVGLTQTVSLITSISKGDSDQQRETCLRTKSKIWLTANVEVHEVIAVFFFKALTQIEDYSSMALVVLIAKSMNRLRPKITSFTMKAVHFTSASSKLLTSLIDRFLLDKNYEEDNEVKWVRGVASCLSPLTCRYMSQLWCKWGKEPPVNRDDPTVYCYLYGLGKESALSSLDQKQRFAIVSAVVKVLPQLILSEWEEIGCTEAPQDKKDLTVTTLS</sequence>
<dbReference type="HOGENOM" id="CLU_424296_0_0_1"/>
<proteinExistence type="predicted"/>
<reference evidence="1" key="1">
    <citation type="submission" date="2015-05" db="UniProtKB">
        <authorList>
            <consortium name="EnsemblMetazoa"/>
        </authorList>
    </citation>
    <scope>IDENTIFICATION</scope>
</reference>
<dbReference type="InParanoid" id="T1IF72"/>